<evidence type="ECO:0000256" key="1">
    <source>
        <dbReference type="SAM" id="MobiDB-lite"/>
    </source>
</evidence>
<comment type="caution">
    <text evidence="2">The sequence shown here is derived from an EMBL/GenBank/DDBJ whole genome shotgun (WGS) entry which is preliminary data.</text>
</comment>
<sequence>MPQHDRSKISVRVRGVVCDLADTILKSTWFACDQPTIYFHSFVPIQFACGPKKLIEFLDPSYTAAHYWETDLSLITRICVCVLRSDFKLRTLASPKLDSRSGNIASMFNPALAPDAAGSAAPDFNFIFVIPESGMHRAHGHIGIRTIHHYRVALQRVADAITPMTPYPTPNQALMTILGLGKCETSQLAEIATPSYRCVVLGSIFSSVHHLHSSANLSDFWFFKFVGVCMLTEPTQSTNDKNGINEGKHEVSSTNEKDSRKMPQIIIGRLAPGKKRPRLHRKGYTHPIREKYRQNSDDDRCFPSMNSAPMRNVLKNMQTGPKSEAP</sequence>
<feature type="compositionally biased region" description="Basic residues" evidence="1">
    <location>
        <begin position="273"/>
        <end position="284"/>
    </location>
</feature>
<dbReference type="AlphaFoldDB" id="A0AAD6Z835"/>
<protein>
    <submittedName>
        <fullName evidence="2">Uncharacterized protein</fullName>
    </submittedName>
</protein>
<feature type="compositionally biased region" description="Polar residues" evidence="1">
    <location>
        <begin position="304"/>
        <end position="326"/>
    </location>
</feature>
<feature type="region of interest" description="Disordered" evidence="1">
    <location>
        <begin position="273"/>
        <end position="326"/>
    </location>
</feature>
<proteinExistence type="predicted"/>
<reference evidence="2" key="1">
    <citation type="submission" date="2023-03" db="EMBL/GenBank/DDBJ databases">
        <title>Massive genome expansion in bonnet fungi (Mycena s.s.) driven by repeated elements and novel gene families across ecological guilds.</title>
        <authorList>
            <consortium name="Lawrence Berkeley National Laboratory"/>
            <person name="Harder C.B."/>
            <person name="Miyauchi S."/>
            <person name="Viragh M."/>
            <person name="Kuo A."/>
            <person name="Thoen E."/>
            <person name="Andreopoulos B."/>
            <person name="Lu D."/>
            <person name="Skrede I."/>
            <person name="Drula E."/>
            <person name="Henrissat B."/>
            <person name="Morin E."/>
            <person name="Kohler A."/>
            <person name="Barry K."/>
            <person name="LaButti K."/>
            <person name="Morin E."/>
            <person name="Salamov A."/>
            <person name="Lipzen A."/>
            <person name="Mereny Z."/>
            <person name="Hegedus B."/>
            <person name="Baldrian P."/>
            <person name="Stursova M."/>
            <person name="Weitz H."/>
            <person name="Taylor A."/>
            <person name="Grigoriev I.V."/>
            <person name="Nagy L.G."/>
            <person name="Martin F."/>
            <person name="Kauserud H."/>
        </authorList>
    </citation>
    <scope>NUCLEOTIDE SEQUENCE</scope>
    <source>
        <strain evidence="2">CBHHK002</strain>
    </source>
</reference>
<feature type="region of interest" description="Disordered" evidence="1">
    <location>
        <begin position="236"/>
        <end position="258"/>
    </location>
</feature>
<dbReference type="Proteomes" id="UP001218218">
    <property type="component" value="Unassembled WGS sequence"/>
</dbReference>
<feature type="compositionally biased region" description="Basic and acidic residues" evidence="1">
    <location>
        <begin position="246"/>
        <end position="258"/>
    </location>
</feature>
<evidence type="ECO:0000313" key="3">
    <source>
        <dbReference type="Proteomes" id="UP001218218"/>
    </source>
</evidence>
<keyword evidence="3" id="KW-1185">Reference proteome</keyword>
<organism evidence="2 3">
    <name type="scientific">Mycena albidolilacea</name>
    <dbReference type="NCBI Taxonomy" id="1033008"/>
    <lineage>
        <taxon>Eukaryota</taxon>
        <taxon>Fungi</taxon>
        <taxon>Dikarya</taxon>
        <taxon>Basidiomycota</taxon>
        <taxon>Agaricomycotina</taxon>
        <taxon>Agaricomycetes</taxon>
        <taxon>Agaricomycetidae</taxon>
        <taxon>Agaricales</taxon>
        <taxon>Marasmiineae</taxon>
        <taxon>Mycenaceae</taxon>
        <taxon>Mycena</taxon>
    </lineage>
</organism>
<evidence type="ECO:0000313" key="2">
    <source>
        <dbReference type="EMBL" id="KAJ7310782.1"/>
    </source>
</evidence>
<accession>A0AAD6Z835</accession>
<name>A0AAD6Z835_9AGAR</name>
<gene>
    <name evidence="2" type="ORF">DFH08DRAFT_822887</name>
</gene>
<feature type="compositionally biased region" description="Basic and acidic residues" evidence="1">
    <location>
        <begin position="287"/>
        <end position="301"/>
    </location>
</feature>
<dbReference type="EMBL" id="JARIHO010000077">
    <property type="protein sequence ID" value="KAJ7310782.1"/>
    <property type="molecule type" value="Genomic_DNA"/>
</dbReference>